<dbReference type="SUPFAM" id="SSF51182">
    <property type="entry name" value="RmlC-like cupins"/>
    <property type="match status" value="1"/>
</dbReference>
<evidence type="ECO:0000313" key="3">
    <source>
        <dbReference type="EMBL" id="TNM72922.1"/>
    </source>
</evidence>
<evidence type="ECO:0000256" key="1">
    <source>
        <dbReference type="SAM" id="MobiDB-lite"/>
    </source>
</evidence>
<evidence type="ECO:0000313" key="4">
    <source>
        <dbReference type="Proteomes" id="UP000313988"/>
    </source>
</evidence>
<dbReference type="Proteomes" id="UP000313988">
    <property type="component" value="Unassembled WGS sequence"/>
</dbReference>
<dbReference type="CDD" id="cd02208">
    <property type="entry name" value="cupin_RmlC-like"/>
    <property type="match status" value="1"/>
</dbReference>
<dbReference type="Gene3D" id="2.60.120.10">
    <property type="entry name" value="Jelly Rolls"/>
    <property type="match status" value="1"/>
</dbReference>
<reference evidence="3 4" key="1">
    <citation type="submission" date="2019-06" db="EMBL/GenBank/DDBJ databases">
        <title>Genome sequence of Deinococcus radiopugnans ATCC 19172.</title>
        <authorList>
            <person name="Maclea K.S."/>
            <person name="Maynard C.R."/>
        </authorList>
    </citation>
    <scope>NUCLEOTIDE SEQUENCE [LARGE SCALE GENOMIC DNA]</scope>
    <source>
        <strain evidence="3 4">ATCC 19172</strain>
    </source>
</reference>
<dbReference type="InterPro" id="IPR011051">
    <property type="entry name" value="RmlC_Cupin_sf"/>
</dbReference>
<comment type="caution">
    <text evidence="3">The sequence shown here is derived from an EMBL/GenBank/DDBJ whole genome shotgun (WGS) entry which is preliminary data.</text>
</comment>
<sequence length="202" mass="22376">MSRGTASNSQRGFHMNPTTPASLRGQPLTIHNKIQRDSVTFLRRTDGQLSTLVRVELAPGGGNPPHRHSAYAETFTARQGTLGLHLDGRELRLQSGETVTAPIGSVHRFYNPTDEPVVFEVEIQPGHRGFERGLIVLYGLANDDRTDMQGRPRHPLHLGLFSSLTDTRLIGPLATLNPVMTALGWLARVTGTQRRLLARYDR</sequence>
<dbReference type="PANTHER" id="PTHR36440:SF1">
    <property type="entry name" value="PUTATIVE (AFU_ORTHOLOGUE AFUA_8G07350)-RELATED"/>
    <property type="match status" value="1"/>
</dbReference>
<organism evidence="3 4">
    <name type="scientific">Deinococcus radiopugnans ATCC 19172</name>
    <dbReference type="NCBI Taxonomy" id="585398"/>
    <lineage>
        <taxon>Bacteria</taxon>
        <taxon>Thermotogati</taxon>
        <taxon>Deinococcota</taxon>
        <taxon>Deinococci</taxon>
        <taxon>Deinococcales</taxon>
        <taxon>Deinococcaceae</taxon>
        <taxon>Deinococcus</taxon>
    </lineage>
</organism>
<feature type="region of interest" description="Disordered" evidence="1">
    <location>
        <begin position="1"/>
        <end position="27"/>
    </location>
</feature>
<dbReference type="PANTHER" id="PTHR36440">
    <property type="entry name" value="PUTATIVE (AFU_ORTHOLOGUE AFUA_8G07350)-RELATED"/>
    <property type="match status" value="1"/>
</dbReference>
<feature type="compositionally biased region" description="Polar residues" evidence="1">
    <location>
        <begin position="1"/>
        <end position="21"/>
    </location>
</feature>
<feature type="domain" description="Cupin type-2" evidence="2">
    <location>
        <begin position="54"/>
        <end position="119"/>
    </location>
</feature>
<dbReference type="EMBL" id="VDMO01000001">
    <property type="protein sequence ID" value="TNM72922.1"/>
    <property type="molecule type" value="Genomic_DNA"/>
</dbReference>
<dbReference type="AlphaFoldDB" id="A0A5C4YB56"/>
<gene>
    <name evidence="3" type="ORF">FHR04_00375</name>
</gene>
<dbReference type="InterPro" id="IPR053146">
    <property type="entry name" value="QDO-like"/>
</dbReference>
<proteinExistence type="predicted"/>
<dbReference type="InterPro" id="IPR014710">
    <property type="entry name" value="RmlC-like_jellyroll"/>
</dbReference>
<dbReference type="Pfam" id="PF07883">
    <property type="entry name" value="Cupin_2"/>
    <property type="match status" value="1"/>
</dbReference>
<protein>
    <submittedName>
        <fullName evidence="3">Cupin domain-containing protein</fullName>
    </submittedName>
</protein>
<name>A0A5C4YB56_9DEIO</name>
<accession>A0A5C4YB56</accession>
<dbReference type="InterPro" id="IPR013096">
    <property type="entry name" value="Cupin_2"/>
</dbReference>
<evidence type="ECO:0000259" key="2">
    <source>
        <dbReference type="Pfam" id="PF07883"/>
    </source>
</evidence>
<dbReference type="OrthoDB" id="72027at2"/>